<evidence type="ECO:0000313" key="3">
    <source>
        <dbReference type="Proteomes" id="UP001357733"/>
    </source>
</evidence>
<dbReference type="InterPro" id="IPR003812">
    <property type="entry name" value="Fido"/>
</dbReference>
<evidence type="ECO:0000313" key="2">
    <source>
        <dbReference type="EMBL" id="MEB3429759.1"/>
    </source>
</evidence>
<dbReference type="Proteomes" id="UP001357733">
    <property type="component" value="Unassembled WGS sequence"/>
</dbReference>
<name>A0AAW9MVZ5_9FIRM</name>
<accession>A0AAW9MVZ5</accession>
<evidence type="ECO:0000259" key="1">
    <source>
        <dbReference type="PROSITE" id="PS51459"/>
    </source>
</evidence>
<comment type="caution">
    <text evidence="2">The sequence shown here is derived from an EMBL/GenBank/DDBJ whole genome shotgun (WGS) entry which is preliminary data.</text>
</comment>
<organism evidence="2 3">
    <name type="scientific">Citroniella saccharovorans</name>
    <dbReference type="NCBI Taxonomy" id="2053367"/>
    <lineage>
        <taxon>Bacteria</taxon>
        <taxon>Bacillati</taxon>
        <taxon>Bacillota</taxon>
        <taxon>Tissierellia</taxon>
        <taxon>Tissierellales</taxon>
        <taxon>Peptoniphilaceae</taxon>
        <taxon>Citroniella</taxon>
    </lineage>
</organism>
<feature type="domain" description="Fido" evidence="1">
    <location>
        <begin position="79"/>
        <end position="218"/>
    </location>
</feature>
<reference evidence="2 3" key="1">
    <citation type="submission" date="2024-01" db="EMBL/GenBank/DDBJ databases">
        <title>Complete genome sequence of Citroniella saccharovorans strain M6.X9, isolated from human fecal sample.</title>
        <authorList>
            <person name="Cheng G."/>
            <person name="Westerholm M."/>
            <person name="Schnurer A."/>
        </authorList>
    </citation>
    <scope>NUCLEOTIDE SEQUENCE [LARGE SCALE GENOMIC DNA]</scope>
    <source>
        <strain evidence="2 3">DSM 29873</strain>
    </source>
</reference>
<dbReference type="EMBL" id="JAYKOT010000003">
    <property type="protein sequence ID" value="MEB3429759.1"/>
    <property type="molecule type" value="Genomic_DNA"/>
</dbReference>
<protein>
    <submittedName>
        <fullName evidence="2">Fic family protein</fullName>
    </submittedName>
</protein>
<proteinExistence type="predicted"/>
<dbReference type="Gene3D" id="1.10.3290.10">
    <property type="entry name" value="Fido-like domain"/>
    <property type="match status" value="1"/>
</dbReference>
<dbReference type="SUPFAM" id="SSF140931">
    <property type="entry name" value="Fic-like"/>
    <property type="match status" value="1"/>
</dbReference>
<keyword evidence="3" id="KW-1185">Reference proteome</keyword>
<dbReference type="RefSeq" id="WP_324619928.1">
    <property type="nucleotide sequence ID" value="NZ_JAYKOT010000003.1"/>
</dbReference>
<dbReference type="Pfam" id="PF02661">
    <property type="entry name" value="Fic"/>
    <property type="match status" value="1"/>
</dbReference>
<gene>
    <name evidence="2" type="ORF">VLK81_07010</name>
</gene>
<dbReference type="AlphaFoldDB" id="A0AAW9MVZ5"/>
<dbReference type="PROSITE" id="PS51459">
    <property type="entry name" value="FIDO"/>
    <property type="match status" value="1"/>
</dbReference>
<sequence length="229" mass="26404">MFEDKYKMNVLDNIRLAKRNIVDTIYSAARIDNLNITFSETDVILKKGYLQNADISTVSTILNLKHACWYILNNIDKEIDLEFISKVHYEVAKDEALAWGVLRSGHVGISGTDYIPHIPDKIEVQQKLISFNENINVTERSLDRMLWMMKSQLFWDGNKRTALIIANKDLIANGKGILSIKDKDLLEFNNLLSDYYSYDKDFELKNMLYDKAITGIDSRIIKKDSGLEN</sequence>
<dbReference type="InterPro" id="IPR036597">
    <property type="entry name" value="Fido-like_dom_sf"/>
</dbReference>